<feature type="transmembrane region" description="Helical" evidence="1">
    <location>
        <begin position="220"/>
        <end position="236"/>
    </location>
</feature>
<reference evidence="3" key="1">
    <citation type="journal article" date="2019" name="Int. J. Syst. Evol. Microbiol.">
        <title>The Global Catalogue of Microorganisms (GCM) 10K type strain sequencing project: providing services to taxonomists for standard genome sequencing and annotation.</title>
        <authorList>
            <consortium name="The Broad Institute Genomics Platform"/>
            <consortium name="The Broad Institute Genome Sequencing Center for Infectious Disease"/>
            <person name="Wu L."/>
            <person name="Ma J."/>
        </authorList>
    </citation>
    <scope>NUCLEOTIDE SEQUENCE [LARGE SCALE GENOMIC DNA]</scope>
    <source>
        <strain evidence="3">JCM 17925</strain>
    </source>
</reference>
<feature type="transmembrane region" description="Helical" evidence="1">
    <location>
        <begin position="101"/>
        <end position="118"/>
    </location>
</feature>
<organism evidence="2 3">
    <name type="scientific">Nibrella viscosa</name>
    <dbReference type="NCBI Taxonomy" id="1084524"/>
    <lineage>
        <taxon>Bacteria</taxon>
        <taxon>Pseudomonadati</taxon>
        <taxon>Bacteroidota</taxon>
        <taxon>Cytophagia</taxon>
        <taxon>Cytophagales</taxon>
        <taxon>Spirosomataceae</taxon>
        <taxon>Nibrella</taxon>
    </lineage>
</organism>
<comment type="caution">
    <text evidence="2">The sequence shown here is derived from an EMBL/GenBank/DDBJ whole genome shotgun (WGS) entry which is preliminary data.</text>
</comment>
<evidence type="ECO:0008006" key="4">
    <source>
        <dbReference type="Google" id="ProtNLM"/>
    </source>
</evidence>
<keyword evidence="1" id="KW-0472">Membrane</keyword>
<keyword evidence="1" id="KW-0812">Transmembrane</keyword>
<feature type="transmembrane region" description="Helical" evidence="1">
    <location>
        <begin position="248"/>
        <end position="269"/>
    </location>
</feature>
<dbReference type="EMBL" id="BAABHB010000003">
    <property type="protein sequence ID" value="GAA4404299.1"/>
    <property type="molecule type" value="Genomic_DNA"/>
</dbReference>
<feature type="transmembrane region" description="Helical" evidence="1">
    <location>
        <begin position="37"/>
        <end position="59"/>
    </location>
</feature>
<sequence length="446" mass="50496">MIGRLIYRLDLMRMCLGIFLLIDGFPLIFYIKEFLRVAPGSTTFTAIFILVGLIIMIPISMFRKLYKPNVTLFWFLLAFLVWCMAYMFFYNRGDNERTKDLIYYSYVIAFLIILVNVPNTVNREIVIVGALFALVSNLALIHALIADPTWTIGQRAAILYGEGDNRTGNPHVFSRNAQIGMVCSLIWAYRSNAGIFVRSFGLILAFFNLIILVLTFSKGAILSTLIALGLFAAANFNAKTMRNMGRQLVSPTGIAIMLIPFIAFQYFIYKRPDIWGIILSYGFAIYDRFSENILALLADRSANAGPVELDASSANRVVSFHFANLALEGHAHRLIFGFGYKFQYMDVPVLETLICLGIFGFLLYSTMLVKFMIHAVRIIFKGGIEIELFIAFLYIFVFVNYFTGGRPYEMANLLPLCLFVRFLGIYYPDYVPSFLSSARKLPAVPG</sequence>
<feature type="transmembrane region" description="Helical" evidence="1">
    <location>
        <begin position="71"/>
        <end position="89"/>
    </location>
</feature>
<feature type="transmembrane region" description="Helical" evidence="1">
    <location>
        <begin position="172"/>
        <end position="189"/>
    </location>
</feature>
<evidence type="ECO:0000313" key="3">
    <source>
        <dbReference type="Proteomes" id="UP001500936"/>
    </source>
</evidence>
<gene>
    <name evidence="2" type="ORF">GCM10023187_21400</name>
</gene>
<name>A0ABP8KCW6_9BACT</name>
<keyword evidence="3" id="KW-1185">Reference proteome</keyword>
<evidence type="ECO:0000313" key="2">
    <source>
        <dbReference type="EMBL" id="GAA4404299.1"/>
    </source>
</evidence>
<protein>
    <recommendedName>
        <fullName evidence="4">O-Antigen ligase</fullName>
    </recommendedName>
</protein>
<feature type="transmembrane region" description="Helical" evidence="1">
    <location>
        <begin position="196"/>
        <end position="214"/>
    </location>
</feature>
<feature type="transmembrane region" description="Helical" evidence="1">
    <location>
        <begin position="349"/>
        <end position="373"/>
    </location>
</feature>
<proteinExistence type="predicted"/>
<feature type="transmembrane region" description="Helical" evidence="1">
    <location>
        <begin position="125"/>
        <end position="145"/>
    </location>
</feature>
<dbReference type="Proteomes" id="UP001500936">
    <property type="component" value="Unassembled WGS sequence"/>
</dbReference>
<feature type="transmembrane region" description="Helical" evidence="1">
    <location>
        <begin position="12"/>
        <end position="31"/>
    </location>
</feature>
<feature type="transmembrane region" description="Helical" evidence="1">
    <location>
        <begin position="385"/>
        <end position="404"/>
    </location>
</feature>
<evidence type="ECO:0000256" key="1">
    <source>
        <dbReference type="SAM" id="Phobius"/>
    </source>
</evidence>
<dbReference type="RefSeq" id="WP_345266828.1">
    <property type="nucleotide sequence ID" value="NZ_BAABHB010000003.1"/>
</dbReference>
<accession>A0ABP8KCW6</accession>
<keyword evidence="1" id="KW-1133">Transmembrane helix</keyword>